<keyword evidence="5" id="KW-0819">tRNA processing</keyword>
<sequence>MRMIVNNLEETQKIAADLANLVQAGDTILLDGELGAGKTTFTQGFARALGIKRPLRSPTFTLVREYQTTNFPLYHLDVYRLGEEGGGDELGLEDYFNADSVSFVEWSQYIEAQLPFDALKVSLERVADDTTGLQRMITISARGERSTALLKQLQVTTNGN</sequence>
<evidence type="ECO:0000313" key="11">
    <source>
        <dbReference type="EMBL" id="TYC47959.1"/>
    </source>
</evidence>
<evidence type="ECO:0000256" key="7">
    <source>
        <dbReference type="ARBA" id="ARBA00022741"/>
    </source>
</evidence>
<dbReference type="GO" id="GO:0046872">
    <property type="term" value="F:metal ion binding"/>
    <property type="evidence" value="ECO:0007669"/>
    <property type="project" value="UniProtKB-KW"/>
</dbReference>
<dbReference type="Proteomes" id="UP000371977">
    <property type="component" value="Unassembled WGS sequence"/>
</dbReference>
<evidence type="ECO:0000256" key="8">
    <source>
        <dbReference type="ARBA" id="ARBA00022840"/>
    </source>
</evidence>
<dbReference type="AlphaFoldDB" id="A0A6C2C2P0"/>
<evidence type="ECO:0000256" key="3">
    <source>
        <dbReference type="ARBA" id="ARBA00019010"/>
    </source>
</evidence>
<keyword evidence="11" id="KW-0808">Transferase</keyword>
<dbReference type="Gene3D" id="3.40.50.300">
    <property type="entry name" value="P-loop containing nucleotide triphosphate hydrolases"/>
    <property type="match status" value="1"/>
</dbReference>
<comment type="similarity">
    <text evidence="2">Belongs to the TsaE family.</text>
</comment>
<dbReference type="PANTHER" id="PTHR33540">
    <property type="entry name" value="TRNA THREONYLCARBAMOYLADENOSINE BIOSYNTHESIS PROTEIN TSAE"/>
    <property type="match status" value="1"/>
</dbReference>
<keyword evidence="4" id="KW-0963">Cytoplasm</keyword>
<name>A0A6C2C2P0_9LACO</name>
<dbReference type="EMBL" id="SDGZ01000026">
    <property type="protein sequence ID" value="TYC47959.1"/>
    <property type="molecule type" value="Genomic_DNA"/>
</dbReference>
<organism evidence="11 12">
    <name type="scientific">Weissella muntiaci</name>
    <dbReference type="NCBI Taxonomy" id="2508881"/>
    <lineage>
        <taxon>Bacteria</taxon>
        <taxon>Bacillati</taxon>
        <taxon>Bacillota</taxon>
        <taxon>Bacilli</taxon>
        <taxon>Lactobacillales</taxon>
        <taxon>Lactobacillaceae</taxon>
        <taxon>Weissella</taxon>
    </lineage>
</organism>
<dbReference type="PANTHER" id="PTHR33540:SF2">
    <property type="entry name" value="TRNA THREONYLCARBAMOYLADENOSINE BIOSYNTHESIS PROTEIN TSAE"/>
    <property type="match status" value="1"/>
</dbReference>
<keyword evidence="6" id="KW-0479">Metal-binding</keyword>
<keyword evidence="8" id="KW-0067">ATP-binding</keyword>
<comment type="caution">
    <text evidence="11">The sequence shown here is derived from an EMBL/GenBank/DDBJ whole genome shotgun (WGS) entry which is preliminary data.</text>
</comment>
<dbReference type="RefSeq" id="WP_148623815.1">
    <property type="nucleotide sequence ID" value="NZ_SDGZ01000026.1"/>
</dbReference>
<dbReference type="GO" id="GO:0005737">
    <property type="term" value="C:cytoplasm"/>
    <property type="evidence" value="ECO:0007669"/>
    <property type="project" value="UniProtKB-SubCell"/>
</dbReference>
<keyword evidence="9" id="KW-0460">Magnesium</keyword>
<dbReference type="GO" id="GO:0002949">
    <property type="term" value="P:tRNA threonylcarbamoyladenosine modification"/>
    <property type="evidence" value="ECO:0007669"/>
    <property type="project" value="InterPro"/>
</dbReference>
<dbReference type="InterPro" id="IPR003442">
    <property type="entry name" value="T6A_TsaE"/>
</dbReference>
<evidence type="ECO:0000256" key="2">
    <source>
        <dbReference type="ARBA" id="ARBA00007599"/>
    </source>
</evidence>
<accession>A0A6C2C2P0</accession>
<dbReference type="OrthoDB" id="9815896at2"/>
<dbReference type="GO" id="GO:0016740">
    <property type="term" value="F:transferase activity"/>
    <property type="evidence" value="ECO:0007669"/>
    <property type="project" value="UniProtKB-KW"/>
</dbReference>
<evidence type="ECO:0000256" key="1">
    <source>
        <dbReference type="ARBA" id="ARBA00004496"/>
    </source>
</evidence>
<evidence type="ECO:0000256" key="5">
    <source>
        <dbReference type="ARBA" id="ARBA00022694"/>
    </source>
</evidence>
<keyword evidence="7" id="KW-0547">Nucleotide-binding</keyword>
<dbReference type="NCBIfam" id="TIGR00150">
    <property type="entry name" value="T6A_YjeE"/>
    <property type="match status" value="1"/>
</dbReference>
<evidence type="ECO:0000256" key="10">
    <source>
        <dbReference type="ARBA" id="ARBA00032441"/>
    </source>
</evidence>
<reference evidence="11 12" key="1">
    <citation type="submission" date="2019-01" db="EMBL/GenBank/DDBJ databases">
        <title>Weissella sp. nov., a novel lactic acid bacterium isolated from animal feces.</title>
        <authorList>
            <person name="Wang L.-T."/>
        </authorList>
    </citation>
    <scope>NUCLEOTIDE SEQUENCE [LARGE SCALE GENOMIC DNA]</scope>
    <source>
        <strain evidence="11 12">8H-2</strain>
    </source>
</reference>
<dbReference type="GO" id="GO:0005524">
    <property type="term" value="F:ATP binding"/>
    <property type="evidence" value="ECO:0007669"/>
    <property type="project" value="UniProtKB-KW"/>
</dbReference>
<evidence type="ECO:0000256" key="4">
    <source>
        <dbReference type="ARBA" id="ARBA00022490"/>
    </source>
</evidence>
<protein>
    <recommendedName>
        <fullName evidence="3">tRNA threonylcarbamoyladenosine biosynthesis protein TsaE</fullName>
    </recommendedName>
    <alternativeName>
        <fullName evidence="10">t(6)A37 threonylcarbamoyladenosine biosynthesis protein TsaE</fullName>
    </alternativeName>
</protein>
<proteinExistence type="inferred from homology"/>
<dbReference type="SUPFAM" id="SSF52540">
    <property type="entry name" value="P-loop containing nucleoside triphosphate hydrolases"/>
    <property type="match status" value="1"/>
</dbReference>
<gene>
    <name evidence="11" type="primary">tsaE</name>
    <name evidence="11" type="ORF">ESZ50_10645</name>
</gene>
<keyword evidence="12" id="KW-1185">Reference proteome</keyword>
<evidence type="ECO:0000256" key="6">
    <source>
        <dbReference type="ARBA" id="ARBA00022723"/>
    </source>
</evidence>
<evidence type="ECO:0000313" key="12">
    <source>
        <dbReference type="Proteomes" id="UP000371977"/>
    </source>
</evidence>
<comment type="subcellular location">
    <subcellularLocation>
        <location evidence="1">Cytoplasm</location>
    </subcellularLocation>
</comment>
<evidence type="ECO:0000256" key="9">
    <source>
        <dbReference type="ARBA" id="ARBA00022842"/>
    </source>
</evidence>
<dbReference type="InterPro" id="IPR027417">
    <property type="entry name" value="P-loop_NTPase"/>
</dbReference>
<dbReference type="Pfam" id="PF02367">
    <property type="entry name" value="TsaE"/>
    <property type="match status" value="1"/>
</dbReference>